<accession>A0A803LJV3</accession>
<evidence type="ECO:0000256" key="1">
    <source>
        <dbReference type="SAM" id="MobiDB-lite"/>
    </source>
</evidence>
<protein>
    <submittedName>
        <fullName evidence="2">Uncharacterized protein</fullName>
    </submittedName>
</protein>
<name>A0A803LJV3_CHEQI</name>
<keyword evidence="3" id="KW-1185">Reference proteome</keyword>
<proteinExistence type="predicted"/>
<dbReference type="AlphaFoldDB" id="A0A803LJV3"/>
<reference evidence="2" key="1">
    <citation type="journal article" date="2017" name="Nature">
        <title>The genome of Chenopodium quinoa.</title>
        <authorList>
            <person name="Jarvis D.E."/>
            <person name="Ho Y.S."/>
            <person name="Lightfoot D.J."/>
            <person name="Schmoeckel S.M."/>
            <person name="Li B."/>
            <person name="Borm T.J.A."/>
            <person name="Ohyanagi H."/>
            <person name="Mineta K."/>
            <person name="Michell C.T."/>
            <person name="Saber N."/>
            <person name="Kharbatia N.M."/>
            <person name="Rupper R.R."/>
            <person name="Sharp A.R."/>
            <person name="Dally N."/>
            <person name="Boughton B.A."/>
            <person name="Woo Y.H."/>
            <person name="Gao G."/>
            <person name="Schijlen E.G.W.M."/>
            <person name="Guo X."/>
            <person name="Momin A.A."/>
            <person name="Negrao S."/>
            <person name="Al-Babili S."/>
            <person name="Gehring C."/>
            <person name="Roessner U."/>
            <person name="Jung C."/>
            <person name="Murphy K."/>
            <person name="Arold S.T."/>
            <person name="Gojobori T."/>
            <person name="van der Linden C.G."/>
            <person name="van Loo E.N."/>
            <person name="Jellen E.N."/>
            <person name="Maughan P.J."/>
            <person name="Tester M."/>
        </authorList>
    </citation>
    <scope>NUCLEOTIDE SEQUENCE [LARGE SCALE GENOMIC DNA]</scope>
    <source>
        <strain evidence="2">cv. PI 614886</strain>
    </source>
</reference>
<dbReference type="Gramene" id="AUR62014250-RA">
    <property type="protein sequence ID" value="AUR62014250-RA:cds"/>
    <property type="gene ID" value="AUR62014250"/>
</dbReference>
<reference evidence="2" key="2">
    <citation type="submission" date="2021-03" db="UniProtKB">
        <authorList>
            <consortium name="EnsemblPlants"/>
        </authorList>
    </citation>
    <scope>IDENTIFICATION</scope>
</reference>
<evidence type="ECO:0000313" key="2">
    <source>
        <dbReference type="EnsemblPlants" id="AUR62014250-RA:cds"/>
    </source>
</evidence>
<dbReference type="EnsemblPlants" id="AUR62014250-RA">
    <property type="protein sequence ID" value="AUR62014250-RA:cds"/>
    <property type="gene ID" value="AUR62014250"/>
</dbReference>
<organism evidence="2 3">
    <name type="scientific">Chenopodium quinoa</name>
    <name type="common">Quinoa</name>
    <dbReference type="NCBI Taxonomy" id="63459"/>
    <lineage>
        <taxon>Eukaryota</taxon>
        <taxon>Viridiplantae</taxon>
        <taxon>Streptophyta</taxon>
        <taxon>Embryophyta</taxon>
        <taxon>Tracheophyta</taxon>
        <taxon>Spermatophyta</taxon>
        <taxon>Magnoliopsida</taxon>
        <taxon>eudicotyledons</taxon>
        <taxon>Gunneridae</taxon>
        <taxon>Pentapetalae</taxon>
        <taxon>Caryophyllales</taxon>
        <taxon>Chenopodiaceae</taxon>
        <taxon>Chenopodioideae</taxon>
        <taxon>Atripliceae</taxon>
        <taxon>Chenopodium</taxon>
    </lineage>
</organism>
<feature type="region of interest" description="Disordered" evidence="1">
    <location>
        <begin position="28"/>
        <end position="56"/>
    </location>
</feature>
<sequence>MPLAISSTVSRLQPVGAVAAAVYKSSDLHSEPDNYPSSHGNEVWGEVGGIAGPNSERADTYSAEALRRQRIGLANKEKFPGTKAGSIALRLVRGLRKEPLKP</sequence>
<evidence type="ECO:0000313" key="3">
    <source>
        <dbReference type="Proteomes" id="UP000596660"/>
    </source>
</evidence>
<dbReference type="Proteomes" id="UP000596660">
    <property type="component" value="Unplaced"/>
</dbReference>